<dbReference type="AlphaFoldDB" id="A0A8S1MGT4"/>
<evidence type="ECO:0000256" key="5">
    <source>
        <dbReference type="ARBA" id="ARBA00047597"/>
    </source>
</evidence>
<feature type="domain" description="Ubiquitin-like" evidence="7">
    <location>
        <begin position="181"/>
        <end position="214"/>
    </location>
</feature>
<comment type="catalytic activity">
    <reaction evidence="5 6">
        <text>L-arginyl-[protein] + NAD(+) = N(omega)-(ADP-D-ribosyl)-L-arginyl-[protein] + nicotinamide + H(+)</text>
        <dbReference type="Rhea" id="RHEA:19149"/>
        <dbReference type="Rhea" id="RHEA-COMP:10532"/>
        <dbReference type="Rhea" id="RHEA-COMP:15087"/>
        <dbReference type="ChEBI" id="CHEBI:15378"/>
        <dbReference type="ChEBI" id="CHEBI:17154"/>
        <dbReference type="ChEBI" id="CHEBI:29965"/>
        <dbReference type="ChEBI" id="CHEBI:57540"/>
        <dbReference type="ChEBI" id="CHEBI:142554"/>
        <dbReference type="EC" id="2.4.2.31"/>
    </reaction>
</comment>
<dbReference type="EC" id="2.4.2.31" evidence="6"/>
<keyword evidence="4" id="KW-0548">Nucleotidyltransferase</keyword>
<dbReference type="InterPro" id="IPR003587">
    <property type="entry name" value="Hint_dom_N"/>
</dbReference>
<gene>
    <name evidence="8" type="ORF">PSON_ATCC_30995.1.T0390020</name>
</gene>
<organism evidence="8 9">
    <name type="scientific">Paramecium sonneborni</name>
    <dbReference type="NCBI Taxonomy" id="65129"/>
    <lineage>
        <taxon>Eukaryota</taxon>
        <taxon>Sar</taxon>
        <taxon>Alveolata</taxon>
        <taxon>Ciliophora</taxon>
        <taxon>Intramacronucleata</taxon>
        <taxon>Oligohymenophorea</taxon>
        <taxon>Peniculida</taxon>
        <taxon>Parameciidae</taxon>
        <taxon>Paramecium</taxon>
    </lineage>
</organism>
<dbReference type="CDD" id="cd00081">
    <property type="entry name" value="Hint"/>
    <property type="match status" value="1"/>
</dbReference>
<dbReference type="OrthoDB" id="308910at2759"/>
<evidence type="ECO:0000256" key="4">
    <source>
        <dbReference type="ARBA" id="ARBA00022695"/>
    </source>
</evidence>
<keyword evidence="3 6" id="KW-0808">Transferase</keyword>
<protein>
    <recommendedName>
        <fullName evidence="6">NAD(P)(+)--arginine ADP-ribosyltransferase</fullName>
        <ecNumber evidence="6">2.4.2.31</ecNumber>
    </recommendedName>
    <alternativeName>
        <fullName evidence="6">Mono(ADP-ribosyl)transferase</fullName>
    </alternativeName>
</protein>
<keyword evidence="6" id="KW-0521">NADP</keyword>
<dbReference type="PROSITE" id="PS50053">
    <property type="entry name" value="UBIQUITIN_2"/>
    <property type="match status" value="2"/>
</dbReference>
<evidence type="ECO:0000259" key="7">
    <source>
        <dbReference type="PROSITE" id="PS50053"/>
    </source>
</evidence>
<dbReference type="Pfam" id="PF01129">
    <property type="entry name" value="ART"/>
    <property type="match status" value="1"/>
</dbReference>
<evidence type="ECO:0000256" key="6">
    <source>
        <dbReference type="RuleBase" id="RU361228"/>
    </source>
</evidence>
<dbReference type="GO" id="GO:0106274">
    <property type="term" value="F:NAD+-protein-arginine ADP-ribosyltransferase activity"/>
    <property type="evidence" value="ECO:0007669"/>
    <property type="project" value="UniProtKB-EC"/>
</dbReference>
<dbReference type="Pfam" id="PF00240">
    <property type="entry name" value="ubiquitin"/>
    <property type="match status" value="1"/>
</dbReference>
<dbReference type="Proteomes" id="UP000692954">
    <property type="component" value="Unassembled WGS sequence"/>
</dbReference>
<reference evidence="8" key="1">
    <citation type="submission" date="2021-01" db="EMBL/GenBank/DDBJ databases">
        <authorList>
            <consortium name="Genoscope - CEA"/>
            <person name="William W."/>
        </authorList>
    </citation>
    <scope>NUCLEOTIDE SEQUENCE</scope>
</reference>
<dbReference type="EMBL" id="CAJJDN010000039">
    <property type="protein sequence ID" value="CAD8079308.1"/>
    <property type="molecule type" value="Genomic_DNA"/>
</dbReference>
<feature type="domain" description="Ubiquitin-like" evidence="7">
    <location>
        <begin position="355"/>
        <end position="416"/>
    </location>
</feature>
<evidence type="ECO:0000313" key="9">
    <source>
        <dbReference type="Proteomes" id="UP000692954"/>
    </source>
</evidence>
<dbReference type="PROSITE" id="PS51996">
    <property type="entry name" value="TR_MART"/>
    <property type="match status" value="1"/>
</dbReference>
<evidence type="ECO:0000256" key="1">
    <source>
        <dbReference type="ARBA" id="ARBA00009558"/>
    </source>
</evidence>
<dbReference type="InterPro" id="IPR000626">
    <property type="entry name" value="Ubiquitin-like_dom"/>
</dbReference>
<dbReference type="InterPro" id="IPR006141">
    <property type="entry name" value="Intein_N"/>
</dbReference>
<name>A0A8S1MGT4_9CILI</name>
<keyword evidence="9" id="KW-1185">Reference proteome</keyword>
<dbReference type="CDD" id="cd17039">
    <property type="entry name" value="Ubl_ubiquitin_like"/>
    <property type="match status" value="1"/>
</dbReference>
<evidence type="ECO:0000256" key="2">
    <source>
        <dbReference type="ARBA" id="ARBA00022676"/>
    </source>
</evidence>
<sequence length="887" mass="104480">MKQIQSIKTKNIETLVEDLPPLVDEIDFLDDENTNKRNKFVQRDTNILIFVDLKQFGIQELKAEIIDMSQIIIEFIKTICSKYFLYIDFHNVQMMTNGWLVDYNMRFNHYDISSNSVFQFIKFYPKISNEQFYITIHIHDYLLKRQYDSYVHSSMKVSEVMEQLFDYLLVDKRCRDFMVDVIFEGKMLKDESLLYEYNIKNNSRLDVQIRRLGGCFPGNAPIKLFNGTTKIIKDIEVGDIVQCYDFEQQQFKQSIVVVKQTSTEKQLLIEIITQNGRIVCTPNHPVYTQNGWKAFQPHPNLSIEKLSINDLLFDSNGKFVNIVQINFIKEAETVYNITTKYPNNFIAFDFFVHNMNILQVEINGQIVQMEIEISCLISEIKDAFNQLLKIPVQNLQLYYKGILMKDKFSLEDYHVQFNGKGGEDDPLILKVIKQSEGDQQEIYQNNNFENIFKIKLIKKGIQQIDGFCDDKIISITSKKLNYKLNIKKNQKINIRQLLGTFESKEDIERSLILCDGAVINSSSLDYDIQELDAQSIILIDQQQFGGIAIKFTLEINDQQVENISQLKDSLQWLCNSEINEFIQESLEEINANQQRKQYYQKIPLHCIIALRLNTSNLIYRELNNDLRTSDYQNWKKYLKCLMEGLRYMQFYRGVAYRGIKNYQNTQEYQKGKTIQWSGVSSISLNYQIAENFSNNKGMIFQVDFISAKNIENISIFEREQELIMYPFSAFVINEVQDNLNKPIFVTMTELPLPRSYQVLLWVDDNPQKNYKFAEDLEILNSKISVIFCTTTKDAIRIIKKYRWMIYLTSSQFRVVSNLARIEEGKMNYNAGIELLCHLYQQMKYKNQSLIFSDDFQRVKEELNKLKFQGNFEITNDVQVLFKFLKFE</sequence>
<evidence type="ECO:0000313" key="8">
    <source>
        <dbReference type="EMBL" id="CAD8079308.1"/>
    </source>
</evidence>
<dbReference type="GO" id="GO:0016540">
    <property type="term" value="P:protein autoprocessing"/>
    <property type="evidence" value="ECO:0007669"/>
    <property type="project" value="InterPro"/>
</dbReference>
<dbReference type="SMART" id="SM00213">
    <property type="entry name" value="UBQ"/>
    <property type="match status" value="2"/>
</dbReference>
<comment type="caution">
    <text evidence="8">The sequence shown here is derived from an EMBL/GenBank/DDBJ whole genome shotgun (WGS) entry which is preliminary data.</text>
</comment>
<dbReference type="GO" id="GO:0016539">
    <property type="term" value="P:intein-mediated protein splicing"/>
    <property type="evidence" value="ECO:0007669"/>
    <property type="project" value="InterPro"/>
</dbReference>
<dbReference type="InterPro" id="IPR000768">
    <property type="entry name" value="ART"/>
</dbReference>
<dbReference type="GO" id="GO:0016779">
    <property type="term" value="F:nucleotidyltransferase activity"/>
    <property type="evidence" value="ECO:0007669"/>
    <property type="project" value="UniProtKB-KW"/>
</dbReference>
<comment type="similarity">
    <text evidence="1 6">Belongs to the Arg-specific ADP-ribosyltransferase family.</text>
</comment>
<accession>A0A8S1MGT4</accession>
<proteinExistence type="inferred from homology"/>
<dbReference type="InterPro" id="IPR001767">
    <property type="entry name" value="Hedgehog_Hint"/>
</dbReference>
<dbReference type="SMART" id="SM00306">
    <property type="entry name" value="HintN"/>
    <property type="match status" value="1"/>
</dbReference>
<keyword evidence="6" id="KW-0520">NAD</keyword>
<keyword evidence="2 6" id="KW-0328">Glycosyltransferase</keyword>
<dbReference type="PROSITE" id="PS50817">
    <property type="entry name" value="INTEIN_N_TER"/>
    <property type="match status" value="1"/>
</dbReference>
<evidence type="ECO:0000256" key="3">
    <source>
        <dbReference type="ARBA" id="ARBA00022679"/>
    </source>
</evidence>
<dbReference type="Pfam" id="PF01079">
    <property type="entry name" value="Hint"/>
    <property type="match status" value="1"/>
</dbReference>